<accession>A0A5C3M908</accession>
<organism evidence="1 2">
    <name type="scientific">Crucibulum laeve</name>
    <dbReference type="NCBI Taxonomy" id="68775"/>
    <lineage>
        <taxon>Eukaryota</taxon>
        <taxon>Fungi</taxon>
        <taxon>Dikarya</taxon>
        <taxon>Basidiomycota</taxon>
        <taxon>Agaricomycotina</taxon>
        <taxon>Agaricomycetes</taxon>
        <taxon>Agaricomycetidae</taxon>
        <taxon>Agaricales</taxon>
        <taxon>Agaricineae</taxon>
        <taxon>Nidulariaceae</taxon>
        <taxon>Crucibulum</taxon>
    </lineage>
</organism>
<proteinExistence type="predicted"/>
<evidence type="ECO:0000313" key="1">
    <source>
        <dbReference type="EMBL" id="TFK40916.1"/>
    </source>
</evidence>
<sequence>MNSPPKPRPLVKSTSLSNQISTAAAVVKAEQDARTMPPPPIPNPVNTLILEPEISGLARCLKGAVVKTGQVYNFYADTHRLGVQMHAPYPPRALTTSLGRETEKYDQLCDSIESQLLRSIAILERDYRREEQCIRSREALQMAIEKTAPSPPPNSTLTTETEATAIVDATQSVGATPRSSPSILLGRRPSAISISSLHRPTLPLKLDLSASSLRLTSEEASMFSSGLASPVTLAPKSARAVGPNEFPPELMAAFANTATDNQPIDIDLTIPEMSQGNDEHSKLSINAAAGSSSDKPIELDLDSMDIDMASMTDLFGDPTDNGSSADVNAGLFSPIDEDPNIQKLEDSVIQKPLKEEESGNFLGTLHSGDNGADLFSSFGSNSQPDMPMDMKIKQGAAEESISSSITGIPSFPISAQQTTSTDDTMATDTPFDINALDLSSLDPGFFSETVHDGMNFGNVDMHEFLGLSNTNEGDVEGRSI</sequence>
<dbReference type="AlphaFoldDB" id="A0A5C3M908"/>
<reference evidence="1 2" key="1">
    <citation type="journal article" date="2019" name="Nat. Ecol. Evol.">
        <title>Megaphylogeny resolves global patterns of mushroom evolution.</title>
        <authorList>
            <person name="Varga T."/>
            <person name="Krizsan K."/>
            <person name="Foldi C."/>
            <person name="Dima B."/>
            <person name="Sanchez-Garcia M."/>
            <person name="Sanchez-Ramirez S."/>
            <person name="Szollosi G.J."/>
            <person name="Szarkandi J.G."/>
            <person name="Papp V."/>
            <person name="Albert L."/>
            <person name="Andreopoulos W."/>
            <person name="Angelini C."/>
            <person name="Antonin V."/>
            <person name="Barry K.W."/>
            <person name="Bougher N.L."/>
            <person name="Buchanan P."/>
            <person name="Buyck B."/>
            <person name="Bense V."/>
            <person name="Catcheside P."/>
            <person name="Chovatia M."/>
            <person name="Cooper J."/>
            <person name="Damon W."/>
            <person name="Desjardin D."/>
            <person name="Finy P."/>
            <person name="Geml J."/>
            <person name="Haridas S."/>
            <person name="Hughes K."/>
            <person name="Justo A."/>
            <person name="Karasinski D."/>
            <person name="Kautmanova I."/>
            <person name="Kiss B."/>
            <person name="Kocsube S."/>
            <person name="Kotiranta H."/>
            <person name="LaButti K.M."/>
            <person name="Lechner B.E."/>
            <person name="Liimatainen K."/>
            <person name="Lipzen A."/>
            <person name="Lukacs Z."/>
            <person name="Mihaltcheva S."/>
            <person name="Morgado L.N."/>
            <person name="Niskanen T."/>
            <person name="Noordeloos M.E."/>
            <person name="Ohm R.A."/>
            <person name="Ortiz-Santana B."/>
            <person name="Ovrebo C."/>
            <person name="Racz N."/>
            <person name="Riley R."/>
            <person name="Savchenko A."/>
            <person name="Shiryaev A."/>
            <person name="Soop K."/>
            <person name="Spirin V."/>
            <person name="Szebenyi C."/>
            <person name="Tomsovsky M."/>
            <person name="Tulloss R.E."/>
            <person name="Uehling J."/>
            <person name="Grigoriev I.V."/>
            <person name="Vagvolgyi C."/>
            <person name="Papp T."/>
            <person name="Martin F.M."/>
            <person name="Miettinen O."/>
            <person name="Hibbett D.S."/>
            <person name="Nagy L.G."/>
        </authorList>
    </citation>
    <scope>NUCLEOTIDE SEQUENCE [LARGE SCALE GENOMIC DNA]</scope>
    <source>
        <strain evidence="1 2">CBS 166.37</strain>
    </source>
</reference>
<gene>
    <name evidence="1" type="ORF">BDQ12DRAFT_720652</name>
</gene>
<dbReference type="OrthoDB" id="3365514at2759"/>
<protein>
    <submittedName>
        <fullName evidence="1">Uncharacterized protein</fullName>
    </submittedName>
</protein>
<name>A0A5C3M908_9AGAR</name>
<keyword evidence="2" id="KW-1185">Reference proteome</keyword>
<dbReference type="EMBL" id="ML213595">
    <property type="protein sequence ID" value="TFK40916.1"/>
    <property type="molecule type" value="Genomic_DNA"/>
</dbReference>
<evidence type="ECO:0000313" key="2">
    <source>
        <dbReference type="Proteomes" id="UP000308652"/>
    </source>
</evidence>
<dbReference type="Proteomes" id="UP000308652">
    <property type="component" value="Unassembled WGS sequence"/>
</dbReference>